<dbReference type="PANTHER" id="PTHR21022:SF19">
    <property type="entry name" value="PREPHENATE DEHYDRATASE-RELATED"/>
    <property type="match status" value="1"/>
</dbReference>
<dbReference type="InterPro" id="IPR008242">
    <property type="entry name" value="Chor_mutase/pphenate_deHydtase"/>
</dbReference>
<dbReference type="RefSeq" id="WP_048569740.1">
    <property type="nucleotide sequence ID" value="NZ_LFVU01000005.1"/>
</dbReference>
<evidence type="ECO:0000313" key="24">
    <source>
        <dbReference type="Proteomes" id="UP000036756"/>
    </source>
</evidence>
<reference evidence="23 24" key="1">
    <citation type="submission" date="2015-06" db="EMBL/GenBank/DDBJ databases">
        <title>Draft genome sequence of the purine-degrading Clostridium cylindrosporum HC-1 (DSM 605).</title>
        <authorList>
            <person name="Poehlein A."/>
            <person name="Schiel-Bengelsdorf B."/>
            <person name="Bengelsdorf F."/>
            <person name="Daniel R."/>
            <person name="Duerre P."/>
        </authorList>
    </citation>
    <scope>NUCLEOTIDE SEQUENCE [LARGE SCALE GENOMIC DNA]</scope>
    <source>
        <strain evidence="23 24">DSM 605</strain>
    </source>
</reference>
<protein>
    <recommendedName>
        <fullName evidence="7">Bifunctional chorismate mutase/prephenate dehydratase</fullName>
        <ecNumber evidence="6">4.2.1.51</ecNumber>
    </recommendedName>
    <alternativeName>
        <fullName evidence="17">Chorismate mutase-prephenate dehydratase</fullName>
    </alternativeName>
    <alternativeName>
        <fullName evidence="8">Prephenate dehydratase</fullName>
    </alternativeName>
    <alternativeName>
        <fullName evidence="16">p-protein</fullName>
    </alternativeName>
</protein>
<keyword evidence="11" id="KW-0057">Aromatic amino acid biosynthesis</keyword>
<dbReference type="PANTHER" id="PTHR21022">
    <property type="entry name" value="PREPHENATE DEHYDRATASE P PROTEIN"/>
    <property type="match status" value="1"/>
</dbReference>
<evidence type="ECO:0000256" key="9">
    <source>
        <dbReference type="ARBA" id="ARBA00022490"/>
    </source>
</evidence>
<proteinExistence type="predicted"/>
<dbReference type="GO" id="GO:0004106">
    <property type="term" value="F:chorismate mutase activity"/>
    <property type="evidence" value="ECO:0007669"/>
    <property type="project" value="UniProtKB-EC"/>
</dbReference>
<name>A0A0J8DEX1_CLOCY</name>
<dbReference type="PROSITE" id="PS51671">
    <property type="entry name" value="ACT"/>
    <property type="match status" value="1"/>
</dbReference>
<dbReference type="AlphaFoldDB" id="A0A0J8DEX1"/>
<keyword evidence="14 23" id="KW-0456">Lyase</keyword>
<dbReference type="InterPro" id="IPR002912">
    <property type="entry name" value="ACT_dom"/>
</dbReference>
<comment type="function">
    <text evidence="2">Catalyzes the Claisen rearrangement of chorismate to prephenate and the decarboxylation/dehydration of prephenate to phenylpyruvate.</text>
</comment>
<comment type="catalytic activity">
    <reaction evidence="1">
        <text>chorismate = prephenate</text>
        <dbReference type="Rhea" id="RHEA:13897"/>
        <dbReference type="ChEBI" id="CHEBI:29748"/>
        <dbReference type="ChEBI" id="CHEBI:29934"/>
        <dbReference type="EC" id="5.4.99.5"/>
    </reaction>
</comment>
<gene>
    <name evidence="23" type="primary">pheA</name>
    <name evidence="23" type="ORF">CLCY_11c00570</name>
</gene>
<evidence type="ECO:0000256" key="18">
    <source>
        <dbReference type="ARBA" id="ARBA00047848"/>
    </source>
</evidence>
<evidence type="ECO:0000256" key="6">
    <source>
        <dbReference type="ARBA" id="ARBA00013147"/>
    </source>
</evidence>
<evidence type="ECO:0000256" key="12">
    <source>
        <dbReference type="ARBA" id="ARBA00023222"/>
    </source>
</evidence>
<dbReference type="Gene3D" id="3.40.190.10">
    <property type="entry name" value="Periplasmic binding protein-like II"/>
    <property type="match status" value="2"/>
</dbReference>
<dbReference type="UniPathway" id="UPA00120">
    <property type="reaction ID" value="UER00203"/>
</dbReference>
<evidence type="ECO:0000259" key="20">
    <source>
        <dbReference type="PROSITE" id="PS51168"/>
    </source>
</evidence>
<dbReference type="GO" id="GO:0046417">
    <property type="term" value="P:chorismate metabolic process"/>
    <property type="evidence" value="ECO:0007669"/>
    <property type="project" value="InterPro"/>
</dbReference>
<dbReference type="SUPFAM" id="SSF48600">
    <property type="entry name" value="Chorismate mutase II"/>
    <property type="match status" value="1"/>
</dbReference>
<evidence type="ECO:0000256" key="1">
    <source>
        <dbReference type="ARBA" id="ARBA00000824"/>
    </source>
</evidence>
<keyword evidence="10" id="KW-0028">Amino-acid biosynthesis</keyword>
<dbReference type="Proteomes" id="UP000036756">
    <property type="component" value="Unassembled WGS sequence"/>
</dbReference>
<evidence type="ECO:0000256" key="10">
    <source>
        <dbReference type="ARBA" id="ARBA00022605"/>
    </source>
</evidence>
<dbReference type="Gene3D" id="3.30.70.260">
    <property type="match status" value="1"/>
</dbReference>
<dbReference type="Gene3D" id="1.20.59.10">
    <property type="entry name" value="Chorismate mutase"/>
    <property type="match status" value="1"/>
</dbReference>
<evidence type="ECO:0000256" key="2">
    <source>
        <dbReference type="ARBA" id="ARBA00002364"/>
    </source>
</evidence>
<dbReference type="InterPro" id="IPR001086">
    <property type="entry name" value="Preph_deHydtase"/>
</dbReference>
<dbReference type="Pfam" id="PF00800">
    <property type="entry name" value="PDT"/>
    <property type="match status" value="1"/>
</dbReference>
<dbReference type="PATRIC" id="fig|1121307.3.peg.172"/>
<evidence type="ECO:0000256" key="3">
    <source>
        <dbReference type="ARBA" id="ARBA00004496"/>
    </source>
</evidence>
<comment type="caution">
    <text evidence="23">The sequence shown here is derived from an EMBL/GenBank/DDBJ whole genome shotgun (WGS) entry which is preliminary data.</text>
</comment>
<dbReference type="GO" id="GO:0004664">
    <property type="term" value="F:prephenate dehydratase activity"/>
    <property type="evidence" value="ECO:0007669"/>
    <property type="project" value="UniProtKB-EC"/>
</dbReference>
<dbReference type="OrthoDB" id="9802281at2"/>
<dbReference type="InterPro" id="IPR002701">
    <property type="entry name" value="CM_II_prokaryot"/>
</dbReference>
<evidence type="ECO:0000256" key="17">
    <source>
        <dbReference type="ARBA" id="ARBA00031520"/>
    </source>
</evidence>
<dbReference type="InterPro" id="IPR036979">
    <property type="entry name" value="CM_dom_sf"/>
</dbReference>
<feature type="domain" description="ACT" evidence="22">
    <location>
        <begin position="300"/>
        <end position="377"/>
    </location>
</feature>
<organism evidence="23 24">
    <name type="scientific">Clostridium cylindrosporum DSM 605</name>
    <dbReference type="NCBI Taxonomy" id="1121307"/>
    <lineage>
        <taxon>Bacteria</taxon>
        <taxon>Bacillati</taxon>
        <taxon>Bacillota</taxon>
        <taxon>Clostridia</taxon>
        <taxon>Eubacteriales</taxon>
        <taxon>Clostridiaceae</taxon>
        <taxon>Clostridium</taxon>
    </lineage>
</organism>
<accession>A0A0J8DEX1</accession>
<evidence type="ECO:0000259" key="21">
    <source>
        <dbReference type="PROSITE" id="PS51171"/>
    </source>
</evidence>
<dbReference type="EC" id="4.2.1.51" evidence="6"/>
<keyword evidence="12" id="KW-0584">Phenylalanine biosynthesis</keyword>
<dbReference type="PROSITE" id="PS51168">
    <property type="entry name" value="CHORISMATE_MUT_2"/>
    <property type="match status" value="1"/>
</dbReference>
<evidence type="ECO:0000256" key="4">
    <source>
        <dbReference type="ARBA" id="ARBA00004741"/>
    </source>
</evidence>
<evidence type="ECO:0000259" key="22">
    <source>
        <dbReference type="PROSITE" id="PS51671"/>
    </source>
</evidence>
<dbReference type="GO" id="GO:0009094">
    <property type="term" value="P:L-phenylalanine biosynthetic process"/>
    <property type="evidence" value="ECO:0007669"/>
    <property type="project" value="UniProtKB-UniPathway"/>
</dbReference>
<dbReference type="GO" id="GO:0005737">
    <property type="term" value="C:cytoplasm"/>
    <property type="evidence" value="ECO:0007669"/>
    <property type="project" value="UniProtKB-SubCell"/>
</dbReference>
<dbReference type="SUPFAM" id="SSF55021">
    <property type="entry name" value="ACT-like"/>
    <property type="match status" value="1"/>
</dbReference>
<comment type="catalytic activity">
    <reaction evidence="18">
        <text>prephenate + H(+) = 3-phenylpyruvate + CO2 + H2O</text>
        <dbReference type="Rhea" id="RHEA:21648"/>
        <dbReference type="ChEBI" id="CHEBI:15377"/>
        <dbReference type="ChEBI" id="CHEBI:15378"/>
        <dbReference type="ChEBI" id="CHEBI:16526"/>
        <dbReference type="ChEBI" id="CHEBI:18005"/>
        <dbReference type="ChEBI" id="CHEBI:29934"/>
        <dbReference type="EC" id="4.2.1.51"/>
    </reaction>
</comment>
<comment type="pathway">
    <text evidence="4">Amino-acid biosynthesis; L-phenylalanine biosynthesis; phenylpyruvate from prephenate: step 1/1.</text>
</comment>
<dbReference type="CDD" id="cd13631">
    <property type="entry name" value="PBP2_Ct-PDT_like"/>
    <property type="match status" value="1"/>
</dbReference>
<evidence type="ECO:0000256" key="14">
    <source>
        <dbReference type="ARBA" id="ARBA00023239"/>
    </source>
</evidence>
<sequence>MSDLKEIRDEIDRIDNEIIKLFQDRMDTVIKVAEYKKKNNLEVLNRKREEQVIENHLSKIEKVEYKKEVEKFLNSVMEISRQAQRKFLIGDIDNTSSFILEDKSIEITKDTVVGFQGVKGSYSEEALYVYFGNKVKTKAVAEFEDLFKELNDNKIDYGVIPIENSSTGGVLEVYDLLSKYDFSMVGEMCIKINHSLIATSDATFDTITEVYSHPQGLSQCSEFLNGFRWRRVPYTNTAKSVELVKDSASTSIAAIGSKRAADIYGLKVLKENINTNKTNTTRFLIVSRKPYIDEACNKISIVFSIDHRVGSLYNVLKYFAENEVNMLKIESRPIKERPWEYVFYIDFEGNITNPKVKIALESIKDNTNYFRLLGNYKKCEGYCNL</sequence>
<dbReference type="UniPathway" id="UPA00121">
    <property type="reaction ID" value="UER00345"/>
</dbReference>
<evidence type="ECO:0000256" key="19">
    <source>
        <dbReference type="PIRSR" id="PIRSR001500-2"/>
    </source>
</evidence>
<evidence type="ECO:0000256" key="11">
    <source>
        <dbReference type="ARBA" id="ARBA00023141"/>
    </source>
</evidence>
<feature type="site" description="Essential for prephenate dehydratase activity" evidence="19">
    <location>
        <position position="281"/>
    </location>
</feature>
<keyword evidence="9" id="KW-0963">Cytoplasm</keyword>
<dbReference type="SUPFAM" id="SSF53850">
    <property type="entry name" value="Periplasmic binding protein-like II"/>
    <property type="match status" value="1"/>
</dbReference>
<evidence type="ECO:0000256" key="13">
    <source>
        <dbReference type="ARBA" id="ARBA00023235"/>
    </source>
</evidence>
<comment type="pathway">
    <text evidence="5">Metabolic intermediate biosynthesis; prephenate biosynthesis; prephenate from chorismate: step 1/1.</text>
</comment>
<dbReference type="InterPro" id="IPR036263">
    <property type="entry name" value="Chorismate_II_sf"/>
</dbReference>
<dbReference type="PROSITE" id="PS51171">
    <property type="entry name" value="PREPHENATE_DEHYDR_3"/>
    <property type="match status" value="1"/>
</dbReference>
<dbReference type="PIRSF" id="PIRSF001500">
    <property type="entry name" value="Chor_mut_pdt_Ppr"/>
    <property type="match status" value="1"/>
</dbReference>
<dbReference type="STRING" id="1121307.CLCY_11c00570"/>
<dbReference type="EMBL" id="LFVU01000005">
    <property type="protein sequence ID" value="KMT22723.1"/>
    <property type="molecule type" value="Genomic_DNA"/>
</dbReference>
<keyword evidence="24" id="KW-1185">Reference proteome</keyword>
<evidence type="ECO:0000256" key="8">
    <source>
        <dbReference type="ARBA" id="ARBA00021872"/>
    </source>
</evidence>
<keyword evidence="15" id="KW-0511">Multifunctional enzyme</keyword>
<dbReference type="CDD" id="cd04905">
    <property type="entry name" value="ACT_CM-PDT"/>
    <property type="match status" value="1"/>
</dbReference>
<dbReference type="NCBIfam" id="TIGR01805">
    <property type="entry name" value="CM_mono_grmpos"/>
    <property type="match status" value="1"/>
</dbReference>
<feature type="domain" description="Chorismate mutase" evidence="20">
    <location>
        <begin position="1"/>
        <end position="88"/>
    </location>
</feature>
<dbReference type="Pfam" id="PF01817">
    <property type="entry name" value="CM_2"/>
    <property type="match status" value="1"/>
</dbReference>
<dbReference type="NCBIfam" id="NF008865">
    <property type="entry name" value="PRK11898.1"/>
    <property type="match status" value="1"/>
</dbReference>
<dbReference type="InterPro" id="IPR011279">
    <property type="entry name" value="Chorismate_mutase_GmP"/>
</dbReference>
<evidence type="ECO:0000256" key="15">
    <source>
        <dbReference type="ARBA" id="ARBA00023268"/>
    </source>
</evidence>
<evidence type="ECO:0000256" key="16">
    <source>
        <dbReference type="ARBA" id="ARBA00031175"/>
    </source>
</evidence>
<dbReference type="InterPro" id="IPR045865">
    <property type="entry name" value="ACT-like_dom_sf"/>
</dbReference>
<dbReference type="SMART" id="SM00830">
    <property type="entry name" value="CM_2"/>
    <property type="match status" value="1"/>
</dbReference>
<comment type="subcellular location">
    <subcellularLocation>
        <location evidence="3">Cytoplasm</location>
    </subcellularLocation>
</comment>
<evidence type="ECO:0000256" key="5">
    <source>
        <dbReference type="ARBA" id="ARBA00004817"/>
    </source>
</evidence>
<feature type="domain" description="Prephenate dehydratase" evidence="21">
    <location>
        <begin position="112"/>
        <end position="288"/>
    </location>
</feature>
<evidence type="ECO:0000256" key="7">
    <source>
        <dbReference type="ARBA" id="ARBA00014401"/>
    </source>
</evidence>
<keyword evidence="13 23" id="KW-0413">Isomerase</keyword>
<evidence type="ECO:0000313" key="23">
    <source>
        <dbReference type="EMBL" id="KMT22723.1"/>
    </source>
</evidence>